<proteinExistence type="inferred from homology"/>
<dbReference type="InterPro" id="IPR008756">
    <property type="entry name" value="Peptidase_M56"/>
</dbReference>
<organism evidence="5 6">
    <name type="scientific">Danxiaibacter flavus</name>
    <dbReference type="NCBI Taxonomy" id="3049108"/>
    <lineage>
        <taxon>Bacteria</taxon>
        <taxon>Pseudomonadati</taxon>
        <taxon>Bacteroidota</taxon>
        <taxon>Chitinophagia</taxon>
        <taxon>Chitinophagales</taxon>
        <taxon>Chitinophagaceae</taxon>
        <taxon>Danxiaibacter</taxon>
    </lineage>
</organism>
<keyword evidence="6" id="KW-1185">Reference proteome</keyword>
<dbReference type="PANTHER" id="PTHR34978">
    <property type="entry name" value="POSSIBLE SENSOR-TRANSDUCER PROTEIN BLAR"/>
    <property type="match status" value="1"/>
</dbReference>
<feature type="domain" description="TonB-dependent receptor plug" evidence="4">
    <location>
        <begin position="381"/>
        <end position="459"/>
    </location>
</feature>
<evidence type="ECO:0000313" key="5">
    <source>
        <dbReference type="EMBL" id="MEX6688727.1"/>
    </source>
</evidence>
<reference evidence="5 6" key="1">
    <citation type="submission" date="2023-07" db="EMBL/GenBank/DDBJ databases">
        <authorList>
            <person name="Lian W.-H."/>
        </authorList>
    </citation>
    <scope>NUCLEOTIDE SEQUENCE [LARGE SCALE GENOMIC DNA]</scope>
    <source>
        <strain evidence="5 6">SYSU DXS3180</strain>
    </source>
</reference>
<keyword evidence="1" id="KW-0813">Transport</keyword>
<dbReference type="Pfam" id="PF05569">
    <property type="entry name" value="Peptidase_M56"/>
    <property type="match status" value="1"/>
</dbReference>
<name>A0ABV3ZFS1_9BACT</name>
<protein>
    <submittedName>
        <fullName evidence="5">M56 family metallopeptidase</fullName>
    </submittedName>
</protein>
<dbReference type="RefSeq" id="WP_369330136.1">
    <property type="nucleotide sequence ID" value="NZ_JAULBC010000004.1"/>
</dbReference>
<keyword evidence="1 2" id="KW-0812">Transmembrane</keyword>
<keyword evidence="1" id="KW-1134">Transmembrane beta strand</keyword>
<keyword evidence="2" id="KW-1133">Transmembrane helix</keyword>
<feature type="transmembrane region" description="Helical" evidence="2">
    <location>
        <begin position="37"/>
        <end position="57"/>
    </location>
</feature>
<evidence type="ECO:0000256" key="1">
    <source>
        <dbReference type="PROSITE-ProRule" id="PRU01360"/>
    </source>
</evidence>
<dbReference type="Proteomes" id="UP001560573">
    <property type="component" value="Unassembled WGS sequence"/>
</dbReference>
<dbReference type="InterPro" id="IPR052173">
    <property type="entry name" value="Beta-lactam_resp_regulator"/>
</dbReference>
<gene>
    <name evidence="5" type="ORF">QTN47_14565</name>
</gene>
<comment type="caution">
    <text evidence="5">The sequence shown here is derived from an EMBL/GenBank/DDBJ whole genome shotgun (WGS) entry which is preliminary data.</text>
</comment>
<sequence>MHTLLLYVLKMTVCAALFHAYYFFFLRNERFHYYNRFYLLAGCILSLLIPLPELNWFTVESDSTSTIAWMNILHQAKNTTPTEPAASVSWQSITLYISLSVSAILLITLIYRIIKIFRLKHQNNYVRLDDFDLINTEAREAPFSFMRNLFWRNDIDLDDAAGKQIMQHEITHIRQKHTWDKLFVETLLCVCWFNPFFWLMRKELWMIHEFIADQESVKDRDASAFAAMLLQSQFGKSIFAPAQSFSYSPVKRRLLMLTISKQAKYSYTRKMMILPVFGAIVLLFACKLQQKERLVKDEVARTNDTLQPAAKDTLNIRPSLEDLVAKTVTKSQADTHKTAQIQNSAKEKAAQQQKLAIKTSIDKTLATTNNREIHEAKTIPGQNMLSQQKGAIIWGFSDSDTAKVSAVTIKSAQQPLFIIDGYEKGSADVAQLDPANIESLTVLKDESARSLYGSKGDNGIIIIKTKKLSNKGEAPLHIPQTSNRVLDVKTSATN</sequence>
<dbReference type="Pfam" id="PF07715">
    <property type="entry name" value="Plug"/>
    <property type="match status" value="1"/>
</dbReference>
<feature type="transmembrane region" description="Helical" evidence="2">
    <location>
        <begin position="93"/>
        <end position="114"/>
    </location>
</feature>
<dbReference type="PANTHER" id="PTHR34978:SF3">
    <property type="entry name" value="SLR0241 PROTEIN"/>
    <property type="match status" value="1"/>
</dbReference>
<dbReference type="InterPro" id="IPR039426">
    <property type="entry name" value="TonB-dep_rcpt-like"/>
</dbReference>
<dbReference type="Gene3D" id="2.170.130.10">
    <property type="entry name" value="TonB-dependent receptor, plug domain"/>
    <property type="match status" value="1"/>
</dbReference>
<evidence type="ECO:0000313" key="6">
    <source>
        <dbReference type="Proteomes" id="UP001560573"/>
    </source>
</evidence>
<accession>A0ABV3ZFS1</accession>
<keyword evidence="1" id="KW-0998">Cell outer membrane</keyword>
<evidence type="ECO:0000256" key="2">
    <source>
        <dbReference type="SAM" id="Phobius"/>
    </source>
</evidence>
<dbReference type="PROSITE" id="PS52016">
    <property type="entry name" value="TONB_DEPENDENT_REC_3"/>
    <property type="match status" value="1"/>
</dbReference>
<evidence type="ECO:0000259" key="3">
    <source>
        <dbReference type="Pfam" id="PF05569"/>
    </source>
</evidence>
<comment type="subcellular location">
    <subcellularLocation>
        <location evidence="1">Cell outer membrane</location>
        <topology evidence="1">Multi-pass membrane protein</topology>
    </subcellularLocation>
</comment>
<feature type="domain" description="Peptidase M56" evidence="3">
    <location>
        <begin position="157"/>
        <end position="257"/>
    </location>
</feature>
<keyword evidence="1 2" id="KW-0472">Membrane</keyword>
<dbReference type="InterPro" id="IPR037066">
    <property type="entry name" value="Plug_dom_sf"/>
</dbReference>
<dbReference type="InterPro" id="IPR012910">
    <property type="entry name" value="Plug_dom"/>
</dbReference>
<feature type="transmembrane region" description="Helical" evidence="2">
    <location>
        <begin position="6"/>
        <end position="25"/>
    </location>
</feature>
<dbReference type="EMBL" id="JAULBC010000004">
    <property type="protein sequence ID" value="MEX6688727.1"/>
    <property type="molecule type" value="Genomic_DNA"/>
</dbReference>
<comment type="similarity">
    <text evidence="1">Belongs to the TonB-dependent receptor family.</text>
</comment>
<feature type="transmembrane region" description="Helical" evidence="2">
    <location>
        <begin position="182"/>
        <end position="200"/>
    </location>
</feature>
<dbReference type="SUPFAM" id="SSF56935">
    <property type="entry name" value="Porins"/>
    <property type="match status" value="1"/>
</dbReference>
<evidence type="ECO:0000259" key="4">
    <source>
        <dbReference type="Pfam" id="PF07715"/>
    </source>
</evidence>